<dbReference type="InterPro" id="IPR029069">
    <property type="entry name" value="HotDog_dom_sf"/>
</dbReference>
<dbReference type="Proteomes" id="UP000069705">
    <property type="component" value="Unassembled WGS sequence"/>
</dbReference>
<dbReference type="InterPro" id="IPR039298">
    <property type="entry name" value="ACOT13"/>
</dbReference>
<proteinExistence type="inferred from homology"/>
<reference evidence="5" key="2">
    <citation type="submission" date="2016-02" db="EMBL/GenBank/DDBJ databases">
        <title>Draft genome sequence of five rapidly growing Mycobacterium species.</title>
        <authorList>
            <person name="Katahira K."/>
            <person name="Gotou Y."/>
            <person name="Iida K."/>
            <person name="Ogura Y."/>
            <person name="Hayashi T."/>
        </authorList>
    </citation>
    <scope>NUCLEOTIDE SEQUENCE [LARGE SCALE GENOMIC DNA]</scope>
    <source>
        <strain evidence="5">JCM6368</strain>
    </source>
</reference>
<dbReference type="PANTHER" id="PTHR21660:SF1">
    <property type="entry name" value="ACYL-COENZYME A THIOESTERASE 13"/>
    <property type="match status" value="1"/>
</dbReference>
<evidence type="ECO:0000256" key="1">
    <source>
        <dbReference type="ARBA" id="ARBA00008324"/>
    </source>
</evidence>
<dbReference type="Pfam" id="PF03061">
    <property type="entry name" value="4HBT"/>
    <property type="match status" value="1"/>
</dbReference>
<evidence type="ECO:0000256" key="2">
    <source>
        <dbReference type="ARBA" id="ARBA00022801"/>
    </source>
</evidence>
<gene>
    <name evidence="4" type="ORF">RMCFA_2058</name>
</gene>
<name>A0A117IE10_MYCFO</name>
<evidence type="ECO:0000313" key="4">
    <source>
        <dbReference type="EMBL" id="GAT01946.1"/>
    </source>
</evidence>
<dbReference type="EMBL" id="BCSZ01000020">
    <property type="protein sequence ID" value="GAT01946.1"/>
    <property type="molecule type" value="Genomic_DNA"/>
</dbReference>
<dbReference type="NCBIfam" id="TIGR00369">
    <property type="entry name" value="unchar_dom_1"/>
    <property type="match status" value="1"/>
</dbReference>
<dbReference type="GO" id="GO:0047617">
    <property type="term" value="F:fatty acyl-CoA hydrolase activity"/>
    <property type="evidence" value="ECO:0007669"/>
    <property type="project" value="InterPro"/>
</dbReference>
<organism evidence="4 5">
    <name type="scientific">Mycolicibacterium fortuitum subsp. acetamidolyticum</name>
    <dbReference type="NCBI Taxonomy" id="144550"/>
    <lineage>
        <taxon>Bacteria</taxon>
        <taxon>Bacillati</taxon>
        <taxon>Actinomycetota</taxon>
        <taxon>Actinomycetes</taxon>
        <taxon>Mycobacteriales</taxon>
        <taxon>Mycobacteriaceae</taxon>
        <taxon>Mycolicibacterium</taxon>
    </lineage>
</organism>
<evidence type="ECO:0000313" key="5">
    <source>
        <dbReference type="Proteomes" id="UP000069705"/>
    </source>
</evidence>
<dbReference type="InterPro" id="IPR006683">
    <property type="entry name" value="Thioestr_dom"/>
</dbReference>
<dbReference type="RefSeq" id="WP_061263239.1">
    <property type="nucleotide sequence ID" value="NZ_BCSZ01000020.1"/>
</dbReference>
<accession>A0A117IE10</accession>
<dbReference type="Gene3D" id="3.10.129.10">
    <property type="entry name" value="Hotdog Thioesterase"/>
    <property type="match status" value="1"/>
</dbReference>
<dbReference type="AlphaFoldDB" id="A0A117IE10"/>
<dbReference type="PANTHER" id="PTHR21660">
    <property type="entry name" value="THIOESTERASE SUPERFAMILY MEMBER-RELATED"/>
    <property type="match status" value="1"/>
</dbReference>
<dbReference type="CDD" id="cd03443">
    <property type="entry name" value="PaaI_thioesterase"/>
    <property type="match status" value="1"/>
</dbReference>
<reference evidence="4 5" key="1">
    <citation type="journal article" date="2016" name="Genome Announc.">
        <title>Draft Genome Sequences of Five Rapidly Growing Mycobacterium Species, M. thermoresistibile, M. fortuitum subsp. acetamidolyticum, M. canariasense, M. brisbanense, and M. novocastrense.</title>
        <authorList>
            <person name="Katahira K."/>
            <person name="Ogura Y."/>
            <person name="Gotoh Y."/>
            <person name="Hayashi T."/>
        </authorList>
    </citation>
    <scope>NUCLEOTIDE SEQUENCE [LARGE SCALE GENOMIC DNA]</scope>
    <source>
        <strain evidence="4 5">JCM6368</strain>
    </source>
</reference>
<protein>
    <submittedName>
        <fullName evidence="4">Thioesterase superfamily protein</fullName>
    </submittedName>
</protein>
<sequence length="129" mass="13494">MNLEGAIPIADFLGLRAADEHPDGAWVGEMYAGPQTLNLADSVHGGATATMIDWVAGWGALHLTGCAGSTTDVFVRYLAPAREGSTLRATTTVDRVGATTIALSVRVSDDTGRLIAVGNIGYTITYRTQ</sequence>
<evidence type="ECO:0000259" key="3">
    <source>
        <dbReference type="Pfam" id="PF03061"/>
    </source>
</evidence>
<dbReference type="InterPro" id="IPR003736">
    <property type="entry name" value="PAAI_dom"/>
</dbReference>
<comment type="caution">
    <text evidence="4">The sequence shown here is derived from an EMBL/GenBank/DDBJ whole genome shotgun (WGS) entry which is preliminary data.</text>
</comment>
<comment type="similarity">
    <text evidence="1">Belongs to the thioesterase PaaI family.</text>
</comment>
<dbReference type="SUPFAM" id="SSF54637">
    <property type="entry name" value="Thioesterase/thiol ester dehydrase-isomerase"/>
    <property type="match status" value="1"/>
</dbReference>
<keyword evidence="2" id="KW-0378">Hydrolase</keyword>
<feature type="domain" description="Thioesterase" evidence="3">
    <location>
        <begin position="42"/>
        <end position="115"/>
    </location>
</feature>